<name>A0ABP0FSK8_CLALP</name>
<reference evidence="3 4" key="1">
    <citation type="submission" date="2024-02" db="EMBL/GenBank/DDBJ databases">
        <authorList>
            <person name="Daric V."/>
            <person name="Darras S."/>
        </authorList>
    </citation>
    <scope>NUCLEOTIDE SEQUENCE [LARGE SCALE GENOMIC DNA]</scope>
</reference>
<comment type="caution">
    <text evidence="3">The sequence shown here is derived from an EMBL/GenBank/DDBJ whole genome shotgun (WGS) entry which is preliminary data.</text>
</comment>
<dbReference type="EMBL" id="CAWYQH010000096">
    <property type="protein sequence ID" value="CAK8682613.1"/>
    <property type="molecule type" value="Genomic_DNA"/>
</dbReference>
<sequence length="558" mass="63293">MGCAASSDAHGNQQKIIKVHVTSAPLVTTQSHQFVPPPPPPAPVPNLGKVVLKPPRNYRGTPRAGKDFEGVLITEETVGEFQALNVAIADFENKNVVARLETLTKQHASLQKEIKDLSDQHQILDGKTKKEHQDVTNMMAIVESSSVFKYFSSQYDFDQQLTKEEEEYVQARTEQENCYQELIKAQTQHAKLSAEINSLENEKVELIKLYEKQDKILEDIFGGLYGSALEDELENKFDNMQQRHQRIRVALERWRHCEALVKAATSQLEFGCRRWFDIQRIPRSGKHQMVRIQAISEARNYIVAASRNLTTAQRYLLPVTIPYCGASEVATLNRAINFIFIDGMSRERHNHALQVYQISHARSIMLQKWVANVIGTKIAVDLADVRNKTRECKQALRAERIRLIKIKFEEDTGKTIDLKESQIEATSESDEAVVITDVAEVDEVEGGQNLDEQIQQAKADNTEGEDGVVAVAVMDVTKSEEAKKTPMDELAPAPSQNELFGNLDSIMASYTEQNQRLAYEQETDRARQEAQVKERLRRRRSQKIRLEAQQAIQAEDVL</sequence>
<accession>A0ABP0FSK8</accession>
<evidence type="ECO:0000256" key="2">
    <source>
        <dbReference type="SAM" id="MobiDB-lite"/>
    </source>
</evidence>
<evidence type="ECO:0000256" key="1">
    <source>
        <dbReference type="SAM" id="Coils"/>
    </source>
</evidence>
<dbReference type="Proteomes" id="UP001642483">
    <property type="component" value="Unassembled WGS sequence"/>
</dbReference>
<keyword evidence="1" id="KW-0175">Coiled coil</keyword>
<keyword evidence="4" id="KW-1185">Reference proteome</keyword>
<dbReference type="PANTHER" id="PTHR21974">
    <property type="entry name" value="RE15880P"/>
    <property type="match status" value="1"/>
</dbReference>
<gene>
    <name evidence="3" type="ORF">CVLEPA_LOCUS13274</name>
</gene>
<organism evidence="3 4">
    <name type="scientific">Clavelina lepadiformis</name>
    <name type="common">Light-bulb sea squirt</name>
    <name type="synonym">Ascidia lepadiformis</name>
    <dbReference type="NCBI Taxonomy" id="159417"/>
    <lineage>
        <taxon>Eukaryota</taxon>
        <taxon>Metazoa</taxon>
        <taxon>Chordata</taxon>
        <taxon>Tunicata</taxon>
        <taxon>Ascidiacea</taxon>
        <taxon>Aplousobranchia</taxon>
        <taxon>Clavelinidae</taxon>
        <taxon>Clavelina</taxon>
    </lineage>
</organism>
<feature type="compositionally biased region" description="Pro residues" evidence="2">
    <location>
        <begin position="35"/>
        <end position="44"/>
    </location>
</feature>
<feature type="compositionally biased region" description="Basic and acidic residues" evidence="2">
    <location>
        <begin position="522"/>
        <end position="534"/>
    </location>
</feature>
<feature type="coiled-coil region" evidence="1">
    <location>
        <begin position="182"/>
        <end position="250"/>
    </location>
</feature>
<evidence type="ECO:0000313" key="4">
    <source>
        <dbReference type="Proteomes" id="UP001642483"/>
    </source>
</evidence>
<evidence type="ECO:0000313" key="3">
    <source>
        <dbReference type="EMBL" id="CAK8682613.1"/>
    </source>
</evidence>
<feature type="region of interest" description="Disordered" evidence="2">
    <location>
        <begin position="30"/>
        <end position="65"/>
    </location>
</feature>
<proteinExistence type="predicted"/>
<feature type="coiled-coil region" evidence="1">
    <location>
        <begin position="93"/>
        <end position="127"/>
    </location>
</feature>
<feature type="region of interest" description="Disordered" evidence="2">
    <location>
        <begin position="517"/>
        <end position="540"/>
    </location>
</feature>
<dbReference type="PANTHER" id="PTHR21974:SF2">
    <property type="entry name" value="RE15880P"/>
    <property type="match status" value="1"/>
</dbReference>
<protein>
    <submittedName>
        <fullName evidence="3">Uncharacterized protein</fullName>
    </submittedName>
</protein>